<dbReference type="EMBL" id="JBEPMU010000004">
    <property type="protein sequence ID" value="MET3653174.1"/>
    <property type="molecule type" value="Genomic_DNA"/>
</dbReference>
<keyword evidence="2" id="KW-1185">Reference proteome</keyword>
<comment type="caution">
    <text evidence="1">The sequence shown here is derived from an EMBL/GenBank/DDBJ whole genome shotgun (WGS) entry which is preliminary data.</text>
</comment>
<accession>A0ABV2JWG6</accession>
<evidence type="ECO:0000313" key="2">
    <source>
        <dbReference type="Proteomes" id="UP001549184"/>
    </source>
</evidence>
<proteinExistence type="predicted"/>
<gene>
    <name evidence="1" type="ORF">ABIC75_002910</name>
</gene>
<reference evidence="1 2" key="1">
    <citation type="submission" date="2024-06" db="EMBL/GenBank/DDBJ databases">
        <title>Sorghum-associated microbial communities from plants grown in Nebraska, USA.</title>
        <authorList>
            <person name="Schachtman D."/>
        </authorList>
    </citation>
    <scope>NUCLEOTIDE SEQUENCE [LARGE SCALE GENOMIC DNA]</scope>
    <source>
        <strain evidence="1 2">1073</strain>
    </source>
</reference>
<dbReference type="RefSeq" id="WP_354014567.1">
    <property type="nucleotide sequence ID" value="NZ_JBEPMU010000004.1"/>
</dbReference>
<evidence type="ECO:0000313" key="1">
    <source>
        <dbReference type="EMBL" id="MET3653174.1"/>
    </source>
</evidence>
<name>A0ABV2JWG6_9GAMM</name>
<protein>
    <submittedName>
        <fullName evidence="1">Uncharacterized protein</fullName>
    </submittedName>
</protein>
<organism evidence="1 2">
    <name type="scientific">Dyella japonica</name>
    <dbReference type="NCBI Taxonomy" id="231455"/>
    <lineage>
        <taxon>Bacteria</taxon>
        <taxon>Pseudomonadati</taxon>
        <taxon>Pseudomonadota</taxon>
        <taxon>Gammaproteobacteria</taxon>
        <taxon>Lysobacterales</taxon>
        <taxon>Rhodanobacteraceae</taxon>
        <taxon>Dyella</taxon>
    </lineage>
</organism>
<dbReference type="Proteomes" id="UP001549184">
    <property type="component" value="Unassembled WGS sequence"/>
</dbReference>
<sequence length="53" mass="5683">MSKITDKTGISVSADVVLKGTLGKRGNYCNLGAYHYILDVQEVVSVDNIKPGD</sequence>